<keyword evidence="3" id="KW-0812">Transmembrane</keyword>
<feature type="compositionally biased region" description="Basic and acidic residues" evidence="2">
    <location>
        <begin position="1792"/>
        <end position="1822"/>
    </location>
</feature>
<name>A0ABQ3WTS6_9ACTN</name>
<evidence type="ECO:0000256" key="1">
    <source>
        <dbReference type="SAM" id="Coils"/>
    </source>
</evidence>
<dbReference type="EMBL" id="BOMF01000128">
    <property type="protein sequence ID" value="GID49560.1"/>
    <property type="molecule type" value="Genomic_DNA"/>
</dbReference>
<feature type="compositionally biased region" description="Basic and acidic residues" evidence="2">
    <location>
        <begin position="2094"/>
        <end position="2179"/>
    </location>
</feature>
<feature type="compositionally biased region" description="Basic and acidic residues" evidence="2">
    <location>
        <begin position="2311"/>
        <end position="2323"/>
    </location>
</feature>
<feature type="compositionally biased region" description="Basic and acidic residues" evidence="2">
    <location>
        <begin position="686"/>
        <end position="699"/>
    </location>
</feature>
<feature type="transmembrane region" description="Helical" evidence="3">
    <location>
        <begin position="130"/>
        <end position="155"/>
    </location>
</feature>
<feature type="compositionally biased region" description="Gly residues" evidence="2">
    <location>
        <begin position="1202"/>
        <end position="1218"/>
    </location>
</feature>
<evidence type="ECO:0000259" key="4">
    <source>
        <dbReference type="Pfam" id="PF25547"/>
    </source>
</evidence>
<feature type="compositionally biased region" description="Basic and acidic residues" evidence="2">
    <location>
        <begin position="643"/>
        <end position="656"/>
    </location>
</feature>
<dbReference type="Pfam" id="PF25547">
    <property type="entry name" value="WXG100_2"/>
    <property type="match status" value="1"/>
</dbReference>
<sequence>MSHEEHEVMTSILDWFGQIEEWIPGAGSWAADLLIGPIPLAYANNAYDLADQWGRLADALNEAYQEVMQAANPILENWSGDGAAQVFTQEWFAYLEGLRQTAESAAQMQRGAQNFGLEVELMKFMAALNLIMLAVSIYMLIAAAIPTAGAALGAAPGLFAACRIALAKAATTTVSKIAALELRVVMRSLATLFTKLPGAIATRVSPAVIRAAAPRIIAAAGPRITSAMTRDAIARGARTIVARGISKAVANRLAAQSLRGLAAQQVGGVLRRQAMREAQRQLSKEIRRQLVQNWARRGVQQAATTTVGRIAATRAAEVTLGKEFAKYVGVRVAFGAGFMGGGNLLGQFGQGLSGNRTEGLDWGQIRTHTIQGAAYGAGMFGGVVGHGVGGGLAGGGLTYGQELVDYVKSDGKNEIDWGAVRHSAAEGAMAGVVFGGQTVLENANPGMPHTRMGSVRIGADVQFLPGDNGGFNLASTRANGREGLLLTSDGYVAFERRGEVSVPDEIAGRSDVVAAMNQHFPSGAVDAPAPRGEGGGGAGARSGDNTTGVRQSGGDRDTGGRPQDPAPRTEERVRVPADPDGAGAGRGAEPPAGSERPADGGHPPDSGTPARPEAPDRGPVAENGPVTDRGPVADRGPGADRTPVTDRAPDGDRTPAADRGPVAEPRTTADTATSAGDRTGSATDRGTPERTAPERRADDTPPPGRPADGPARTDTTPAGPRGDGPVHDADAPPPRDPATTRADQDTGAPRDGDDAVPGRGDGDPPAGPPRDPDEAGPPADRSAGEPPLRSAGAEVGEMPAPESIRQGTVRMELHPDFPDVTRFLTDNGFRLVEDPAGPRVVIRHVYSADGKTFLHEEREVRHLDGMRWLDLEHELDHVRQMLDRFGGELGTEAYRERANGTRVELKGAQRILSAKYDTIVEYHVRLQEAIRLLERGVDPALVREHLAGVDERRALMNQKVHQRDSAAQNWRREHFSDIPSLENRLRELRTDFENGPADRSGDPGDAMTGASIRPRDEFAAYDWAERAYDRFRADDADVAEIAGNLGDVPRSEGRTGYTPAEIHQIKQHLMVEPHRITDYDGTVEIRRFDASPDIAEAWIRLREGRHLPEDLVLLNHELAESNYMRRNPEADYREAHDAANQQHNWQDIVPARTGEDLDNRWGGRHSDGAAGRLPENPRGRETGGISVRSPDDGPGAGDREGLAGGEPGGRDGGPGVRGGAHEDPSAAARTGELAGGRDVRGVDPYRLVSVDGPVPDHPVAAPHEVAAVLEAELSALVAGREAGAPDQPHRADWDAESRTLRVRYGDGLEIDVVVQVNESVPPGRSVVVRPALEPLDGGGWRQTQPAGVVLSPHVPGDPAARAPHVTGALDAAFRAVHDELGPQLRPADDGVPPRGDGPGGPSRPGDDTPLPRADGPEALRGLEETTSPDVPVRDADGVGVHRADPSEPPAPPPLTPDSVRQTLTGRGGPEQLGRWAGEHLADHDRNGTPRPKSAEEIAATVDRLGDEALDRVTPETARPGGVRHTASAIEGTDFVPDGRPWQQPDVTVGDLRQAAHNALAGDFTDGRVAYVVPDGPTVRVEMTDGAVRHFRPEVGQGMRALAETTVRSGTPDDPHIVRVNNRVAADQLSRVWVHEITETLALQHASENRAQPHGVVRRALSAIGRIFGGGEQSRPDTVVPEAARVDAHTAARLNERLHLQRLHDWAYGRPEEQQRLRQEIDGLDRDLEALGHRAGRQLFDWGGTAPERTVADPVIGGRHDPTPDSAYRVPDWYRNDGPEAPPRFGDPGPEPVPHDPAPHDLAPHDPVPHDPVPHDPVPHDPGGDGPRGPGEPRTPLRELFPRTEEQAQHWGPVAERAFARELSGRDYAGFDVRVDSVSADPGYMVARMSVMHPDRPEPVGRITRDFVIDRDTGHLEVFHATLSLDHGIQGSGFARAFNDHLEGWYAESGVTRIGLHAASTVGGYAWARAGYGWDPRFSGEQAQAAFGRLQAELDKLTDDMTRLEEAEIQGDTRRVAAVLDRHGLSDPETAWDRLNNQRSAAEQLLADYRATRFGDPDFPTPHDISQVGRTDERGSDATWIGKRTMMGSSWHGTRVPEARPEAPLRTEPEAPAAHPERVPESDPARPADTPPGERPDDRPLYRQYDEVLTDAERQAQRDRIDRALNPDRMPEPEPHVHHEPARTNLDVLFNGSDVPLHPDAVLHVAELMGIDLTGVNIHLVTDMAELGHMDAGRISAITPPEMRGSEIRFGPAAFADAETLAATVAHEHTHVVQLREGRDPSTHTLRQLEDEAFASEAAALQRFRQGFEGWEGVREGTVPDRGGRGPAEPWRSAGDGPGARGADNAGSETGGRGDRGDGGGPRGGVRDTPDSRAEPHDAGGGTRDADAGGRRPDPGDLNRPIGGRHPEEPPFGYDRFYRDPDWTPEALTFEVRLGVHYFNDAEALNAARDAVGRLRDALTDLATSGITDPAARAAITRDVEAAFFRGDENAYNSAGQVGLGVPLDALLRDGNLRELTTAFYNAAYFNRDSPHTLARTLLDVIDHGRWDEARRAGIDVDELRGMERQLDHSLNRAIMGRIEERFPPSESPRFNRHPFATANVIMRSDRPFRDLTEVISSQAGRRPRGVEEQLALATTLGHYERMGAPLGRFERAFVESIVGRLDADTKLPWREGYVWHDTGGSTWANRIGRDGYPVLDGVSATTTRMLTGAKMLGIHGVAAERFLHSLIGWMLPARDHSLIELLRGASIAGVEPVAVHSRSVRPTAIDLYRNIPGIDQHTLRTQIAPDGLMPHEARYLHHALDPAGFTETQHKVPQIADRLWPQLETGRVTDADLVHWLERNGVDPTELAQRLTKPHVMALTVYTRHSHYLINNVITAQMLTFGASEPAVRAVHDRKIGELVDNYLGKLSEGDKPLPLPLALRPVLHDGPGHLDSTSPLRPAAQRWLDAAGDMQAARQEVQRHLAEGDRIAARQAKAEVMRADAAMQAAREQIGRELGEVAPRLFEEVRWHADMVYDALRQLPTMGTPERPVIAYRGDWSTPVWSPIYGNKMFPHGMALSVLSVSRLPEVAVRFMAENPASDNRIIAVYKLTGVNARDISVFSSFPRDQEAVLPPGSHTRQVHDPVLEQQTRDQLPEQWRDKVKIIVLEEQAGEFRRDLPHGTDFINDGDGFSDRAAEAYVRIRNSPEDTAIVARNTGIDPAVIEGMRQNLFVQQHDVPLGPDQVTRGYFTPLDRVADLWDGAREGTLNAKNMARFRNLAAHEYVEYRLMEAGLPYRSAHPDAFSPEGASILNPDHPGAHDLAPNEWRPEAPFRHWRAFGLDGSGIRMADDLSNLDQVVEAALRGLRR</sequence>
<evidence type="ECO:0000313" key="5">
    <source>
        <dbReference type="EMBL" id="GID49560.1"/>
    </source>
</evidence>
<feature type="region of interest" description="Disordered" evidence="2">
    <location>
        <begin position="1382"/>
        <end position="1472"/>
    </location>
</feature>
<feature type="domain" description="Outer membrane channel protein CpnT-like N-terminal" evidence="4">
    <location>
        <begin position="45"/>
        <end position="153"/>
    </location>
</feature>
<feature type="compositionally biased region" description="Pro residues" evidence="2">
    <location>
        <begin position="1446"/>
        <end position="1455"/>
    </location>
</feature>
<feature type="region of interest" description="Disordered" evidence="2">
    <location>
        <begin position="2310"/>
        <end position="2411"/>
    </location>
</feature>
<feature type="coiled-coil region" evidence="1">
    <location>
        <begin position="1979"/>
        <end position="2006"/>
    </location>
</feature>
<dbReference type="InterPro" id="IPR057746">
    <property type="entry name" value="CpnT-like_N"/>
</dbReference>
<feature type="region of interest" description="Disordered" evidence="2">
    <location>
        <begin position="1740"/>
        <end position="1836"/>
    </location>
</feature>
<comment type="caution">
    <text evidence="5">The sequence shown here is derived from an EMBL/GenBank/DDBJ whole genome shotgun (WGS) entry which is preliminary data.</text>
</comment>
<feature type="region of interest" description="Disordered" evidence="2">
    <location>
        <begin position="1337"/>
        <end position="1362"/>
    </location>
</feature>
<feature type="compositionally biased region" description="Basic and acidic residues" evidence="2">
    <location>
        <begin position="742"/>
        <end position="753"/>
    </location>
</feature>
<feature type="region of interest" description="Disordered" evidence="2">
    <location>
        <begin position="2052"/>
        <end position="2179"/>
    </location>
</feature>
<dbReference type="SUPFAM" id="SSF56399">
    <property type="entry name" value="ADP-ribosylation"/>
    <property type="match status" value="1"/>
</dbReference>
<reference evidence="5" key="1">
    <citation type="submission" date="2021-01" db="EMBL/GenBank/DDBJ databases">
        <title>Whole genome shotgun sequence of Actinoplanes capillaceus NBRC 16408.</title>
        <authorList>
            <person name="Komaki H."/>
            <person name="Tamura T."/>
        </authorList>
    </citation>
    <scope>NUCLEOTIDE SEQUENCE [LARGE SCALE GENOMIC DNA]</scope>
    <source>
        <strain evidence="5">NBRC 16408</strain>
    </source>
</reference>
<keyword evidence="3" id="KW-1133">Transmembrane helix</keyword>
<keyword evidence="3" id="KW-0472">Membrane</keyword>
<organism evidence="5">
    <name type="scientific">Actinoplanes campanulatus</name>
    <dbReference type="NCBI Taxonomy" id="113559"/>
    <lineage>
        <taxon>Bacteria</taxon>
        <taxon>Bacillati</taxon>
        <taxon>Actinomycetota</taxon>
        <taxon>Actinomycetes</taxon>
        <taxon>Micromonosporales</taxon>
        <taxon>Micromonosporaceae</taxon>
        <taxon>Actinoplanes</taxon>
    </lineage>
</organism>
<feature type="compositionally biased region" description="Basic and acidic residues" evidence="2">
    <location>
        <begin position="1414"/>
        <end position="1423"/>
    </location>
</feature>
<gene>
    <name evidence="5" type="ORF">Aca07nite_68350</name>
</gene>
<evidence type="ECO:0000256" key="2">
    <source>
        <dbReference type="SAM" id="MobiDB-lite"/>
    </source>
</evidence>
<feature type="compositionally biased region" description="Basic and acidic residues" evidence="2">
    <location>
        <begin position="1431"/>
        <end position="1445"/>
    </location>
</feature>
<feature type="compositionally biased region" description="Polar residues" evidence="2">
    <location>
        <begin position="668"/>
        <end position="684"/>
    </location>
</feature>
<feature type="compositionally biased region" description="Basic and acidic residues" evidence="2">
    <location>
        <begin position="567"/>
        <end position="577"/>
    </location>
</feature>
<feature type="region of interest" description="Disordered" evidence="2">
    <location>
        <begin position="1154"/>
        <end position="1239"/>
    </location>
</feature>
<feature type="compositionally biased region" description="Basic and acidic residues" evidence="2">
    <location>
        <begin position="2364"/>
        <end position="2396"/>
    </location>
</feature>
<feature type="region of interest" description="Disordered" evidence="2">
    <location>
        <begin position="521"/>
        <end position="800"/>
    </location>
</feature>
<feature type="compositionally biased region" description="Basic and acidic residues" evidence="2">
    <location>
        <begin position="1154"/>
        <end position="1167"/>
    </location>
</feature>
<protein>
    <recommendedName>
        <fullName evidence="4">Outer membrane channel protein CpnT-like N-terminal domain-containing protein</fullName>
    </recommendedName>
</protein>
<accession>A0ABQ3WTS6</accession>
<feature type="compositionally biased region" description="Low complexity" evidence="2">
    <location>
        <begin position="578"/>
        <end position="593"/>
    </location>
</feature>
<evidence type="ECO:0000256" key="3">
    <source>
        <dbReference type="SAM" id="Phobius"/>
    </source>
</evidence>
<proteinExistence type="predicted"/>
<dbReference type="Gene3D" id="3.90.176.10">
    <property type="entry name" value="Toxin ADP-ribosyltransferase, Chain A, domain 1"/>
    <property type="match status" value="1"/>
</dbReference>
<keyword evidence="1" id="KW-0175">Coiled coil</keyword>